<name>A0A5C6B385_9BACT</name>
<dbReference type="AlphaFoldDB" id="A0A5C6B385"/>
<sequence>MLQEYRSVIRANQLAYSTEEVSVAQVCMFLKAAKRLDVIERAGMEEGYGLSDLAARGVESHLTD</sequence>
<evidence type="ECO:0000313" key="1">
    <source>
        <dbReference type="EMBL" id="TWU05736.1"/>
    </source>
</evidence>
<reference evidence="1 2" key="1">
    <citation type="submission" date="2019-02" db="EMBL/GenBank/DDBJ databases">
        <title>Deep-cultivation of Planctomycetes and their phenomic and genomic characterization uncovers novel biology.</title>
        <authorList>
            <person name="Wiegand S."/>
            <person name="Jogler M."/>
            <person name="Boedeker C."/>
            <person name="Pinto D."/>
            <person name="Vollmers J."/>
            <person name="Rivas-Marin E."/>
            <person name="Kohn T."/>
            <person name="Peeters S.H."/>
            <person name="Heuer A."/>
            <person name="Rast P."/>
            <person name="Oberbeckmann S."/>
            <person name="Bunk B."/>
            <person name="Jeske O."/>
            <person name="Meyerdierks A."/>
            <person name="Storesund J.E."/>
            <person name="Kallscheuer N."/>
            <person name="Luecker S."/>
            <person name="Lage O.M."/>
            <person name="Pohl T."/>
            <person name="Merkel B.J."/>
            <person name="Hornburger P."/>
            <person name="Mueller R.-W."/>
            <person name="Bruemmer F."/>
            <person name="Labrenz M."/>
            <person name="Spormann A.M."/>
            <person name="Op Den Camp H."/>
            <person name="Overmann J."/>
            <person name="Amann R."/>
            <person name="Jetten M.S.M."/>
            <person name="Mascher T."/>
            <person name="Medema M.H."/>
            <person name="Devos D.P."/>
            <person name="Kaster A.-K."/>
            <person name="Ovreas L."/>
            <person name="Rohde M."/>
            <person name="Galperin M.Y."/>
            <person name="Jogler C."/>
        </authorList>
    </citation>
    <scope>NUCLEOTIDE SEQUENCE [LARGE SCALE GENOMIC DNA]</scope>
    <source>
        <strain evidence="1 2">Pla52n</strain>
    </source>
</reference>
<proteinExistence type="predicted"/>
<accession>A0A5C6B385</accession>
<keyword evidence="2" id="KW-1185">Reference proteome</keyword>
<protein>
    <submittedName>
        <fullName evidence="1">Uncharacterized protein</fullName>
    </submittedName>
</protein>
<dbReference type="RefSeq" id="WP_146518938.1">
    <property type="nucleotide sequence ID" value="NZ_CP151726.1"/>
</dbReference>
<dbReference type="EMBL" id="SJPN01000002">
    <property type="protein sequence ID" value="TWU05736.1"/>
    <property type="molecule type" value="Genomic_DNA"/>
</dbReference>
<comment type="caution">
    <text evidence="1">The sequence shown here is derived from an EMBL/GenBank/DDBJ whole genome shotgun (WGS) entry which is preliminary data.</text>
</comment>
<evidence type="ECO:0000313" key="2">
    <source>
        <dbReference type="Proteomes" id="UP000320176"/>
    </source>
</evidence>
<organism evidence="1 2">
    <name type="scientific">Stieleria varia</name>
    <dbReference type="NCBI Taxonomy" id="2528005"/>
    <lineage>
        <taxon>Bacteria</taxon>
        <taxon>Pseudomonadati</taxon>
        <taxon>Planctomycetota</taxon>
        <taxon>Planctomycetia</taxon>
        <taxon>Pirellulales</taxon>
        <taxon>Pirellulaceae</taxon>
        <taxon>Stieleria</taxon>
    </lineage>
</organism>
<dbReference type="Proteomes" id="UP000320176">
    <property type="component" value="Unassembled WGS sequence"/>
</dbReference>
<gene>
    <name evidence="1" type="ORF">Pla52n_14510</name>
</gene>